<dbReference type="Pfam" id="PF23247">
    <property type="entry name" value="LRR_RPS2"/>
    <property type="match status" value="1"/>
</dbReference>
<dbReference type="Pfam" id="PF18052">
    <property type="entry name" value="Rx_N"/>
    <property type="match status" value="1"/>
</dbReference>
<evidence type="ECO:0000259" key="6">
    <source>
        <dbReference type="Pfam" id="PF00931"/>
    </source>
</evidence>
<evidence type="ECO:0000256" key="2">
    <source>
        <dbReference type="ARBA" id="ARBA00022614"/>
    </source>
</evidence>
<dbReference type="Gene3D" id="1.10.8.430">
    <property type="entry name" value="Helical domain of apoptotic protease-activating factors"/>
    <property type="match status" value="1"/>
</dbReference>
<accession>A0AAV8E7Z5</accession>
<dbReference type="Pfam" id="PF23598">
    <property type="entry name" value="LRR_14"/>
    <property type="match status" value="1"/>
</dbReference>
<feature type="domain" description="Disease resistance R13L4/SHOC-2-like LRR" evidence="10">
    <location>
        <begin position="568"/>
        <end position="711"/>
    </location>
</feature>
<dbReference type="AlphaFoldDB" id="A0AAV8E7Z5"/>
<reference evidence="11" key="1">
    <citation type="submission" date="2022-08" db="EMBL/GenBank/DDBJ databases">
        <authorList>
            <person name="Marques A."/>
        </authorList>
    </citation>
    <scope>NUCLEOTIDE SEQUENCE</scope>
    <source>
        <strain evidence="11">RhyPub2mFocal</strain>
        <tissue evidence="11">Leaves</tissue>
    </source>
</reference>
<dbReference type="PANTHER" id="PTHR23155:SF872">
    <property type="entry name" value="OS02G0456800 PROTEIN"/>
    <property type="match status" value="1"/>
</dbReference>
<dbReference type="GO" id="GO:0098542">
    <property type="term" value="P:defense response to other organism"/>
    <property type="evidence" value="ECO:0007669"/>
    <property type="project" value="TreeGrafter"/>
</dbReference>
<evidence type="ECO:0000259" key="8">
    <source>
        <dbReference type="Pfam" id="PF23247"/>
    </source>
</evidence>
<dbReference type="GO" id="GO:0043531">
    <property type="term" value="F:ADP binding"/>
    <property type="evidence" value="ECO:0007669"/>
    <property type="project" value="InterPro"/>
</dbReference>
<dbReference type="PANTHER" id="PTHR23155">
    <property type="entry name" value="DISEASE RESISTANCE PROTEIN RP"/>
    <property type="match status" value="1"/>
</dbReference>
<dbReference type="Gene3D" id="1.20.5.4130">
    <property type="match status" value="1"/>
</dbReference>
<dbReference type="Gene3D" id="3.80.10.10">
    <property type="entry name" value="Ribonuclease Inhibitor"/>
    <property type="match status" value="2"/>
</dbReference>
<keyword evidence="3" id="KW-0677">Repeat</keyword>
<dbReference type="InterPro" id="IPR036388">
    <property type="entry name" value="WH-like_DNA-bd_sf"/>
</dbReference>
<dbReference type="Proteomes" id="UP001140206">
    <property type="component" value="Chromosome 3"/>
</dbReference>
<evidence type="ECO:0000256" key="1">
    <source>
        <dbReference type="ARBA" id="ARBA00008894"/>
    </source>
</evidence>
<keyword evidence="2" id="KW-0433">Leucine-rich repeat</keyword>
<dbReference type="Gene3D" id="3.40.50.300">
    <property type="entry name" value="P-loop containing nucleotide triphosphate hydrolases"/>
    <property type="match status" value="1"/>
</dbReference>
<dbReference type="InterPro" id="IPR041118">
    <property type="entry name" value="Rx_N"/>
</dbReference>
<proteinExistence type="inferred from homology"/>
<dbReference type="InterPro" id="IPR001611">
    <property type="entry name" value="Leu-rich_rpt"/>
</dbReference>
<keyword evidence="5" id="KW-0611">Plant defense</keyword>
<dbReference type="Pfam" id="PF00931">
    <property type="entry name" value="NB-ARC"/>
    <property type="match status" value="1"/>
</dbReference>
<dbReference type="InterPro" id="IPR042197">
    <property type="entry name" value="Apaf_helical"/>
</dbReference>
<keyword evidence="4" id="KW-0547">Nucleotide-binding</keyword>
<evidence type="ECO:0000256" key="3">
    <source>
        <dbReference type="ARBA" id="ARBA00022737"/>
    </source>
</evidence>
<dbReference type="PRINTS" id="PR00364">
    <property type="entry name" value="DISEASERSIST"/>
</dbReference>
<dbReference type="PROSITE" id="PS51450">
    <property type="entry name" value="LRR"/>
    <property type="match status" value="1"/>
</dbReference>
<evidence type="ECO:0000313" key="12">
    <source>
        <dbReference type="Proteomes" id="UP001140206"/>
    </source>
</evidence>
<keyword evidence="12" id="KW-1185">Reference proteome</keyword>
<dbReference type="InterPro" id="IPR044974">
    <property type="entry name" value="Disease_R_plants"/>
</dbReference>
<evidence type="ECO:0000256" key="4">
    <source>
        <dbReference type="ARBA" id="ARBA00022741"/>
    </source>
</evidence>
<feature type="domain" description="NB-ARC" evidence="6">
    <location>
        <begin position="185"/>
        <end position="343"/>
    </location>
</feature>
<name>A0AAV8E7Z5_9POAL</name>
<dbReference type="SUPFAM" id="SSF52058">
    <property type="entry name" value="L domain-like"/>
    <property type="match status" value="1"/>
</dbReference>
<organism evidence="11 12">
    <name type="scientific">Rhynchospora pubera</name>
    <dbReference type="NCBI Taxonomy" id="906938"/>
    <lineage>
        <taxon>Eukaryota</taxon>
        <taxon>Viridiplantae</taxon>
        <taxon>Streptophyta</taxon>
        <taxon>Embryophyta</taxon>
        <taxon>Tracheophyta</taxon>
        <taxon>Spermatophyta</taxon>
        <taxon>Magnoliopsida</taxon>
        <taxon>Liliopsida</taxon>
        <taxon>Poales</taxon>
        <taxon>Cyperaceae</taxon>
        <taxon>Cyperoideae</taxon>
        <taxon>Rhynchosporeae</taxon>
        <taxon>Rhynchospora</taxon>
    </lineage>
</organism>
<dbReference type="InterPro" id="IPR057135">
    <property type="entry name" value="At4g27190-like_LRR"/>
</dbReference>
<comment type="caution">
    <text evidence="11">The sequence shown here is derived from an EMBL/GenBank/DDBJ whole genome shotgun (WGS) entry which is preliminary data.</text>
</comment>
<sequence length="1091" mass="123222">MAIVLEAFLRRLTASFEAFVNSDACGFLGVREDAQKLLKTMLRIYELGLIGERHRLKHPQIDSWVADLKDVIYEVDDLIDIFVIEGVKILLEDHPIPSSGTAKCSFKIFSCFRCAKYRHEIVYKIREINSRLKELEEASLSVITVDLLGEASPLKGSPVNFENLGLDLVDYPVGKQIEKAANGLVKSMLKSSKKKVELFGVVGMAAIGKTTLAKKVYNDVVIRENFPIRIWVSAKNQSEKDLLKEIIRGAGGDPGGESTTKEELITSLGSSLTKKFLVVLDDVYTPGIWDTLLKVPLGDGVARGRVLIVSRDVNVVKEMNATIHEVEKLDLDDGFELLCTEIFGYFDEDEIGLLKEIGVKIVEKCEGLPIAIKAVAGMLRTKERSEAEWEKVLERDSWSSLYLLPEEIPVALYVSFEDLPAYLKQCFLYCSLYLEDHPINRFHLIRHWIAEGLVTIPNGDTISIEDYAEECYQELIGRNLLQISPHNCHYCLIPHGLLRTLARFLITDESVFLEGEQKLIVSLLKPKRLALSNVAKNSLDDPISVKQQRCLRTILLVNSPNVRLIDEALLQTATSLRILDLSNTGIQALPPSIANLTHLRYLNLDRTKITDLSTLIGYLVNLQTLSLRDCQSLHKLPKTISFLYELRCLCLKGTPITHVPKGIRNLRKLNHFDGFVLGHSSEKNEGCNLDELHSLSELRYLHMENLERVKENKSGSFPLNNKASLRDMYLCWQQQVPIPVEVEGKEAEGEQEEGKSPVLLQIEEPVKRPVRDWNELSPSPSVEKLVLKHYPEQEFPAWLMSSKLGTSLPNLVYLDLFICPSCTQIPPLGLLPQLKLLRISGADSIKTIGPEFLSTDESSSSTLPAFENLESLSIKQMRNLEEWSFEVSETSSKIFPNLRSLEIQNCPKLKSLPKGLGTAATSLRSLRIESAHSLTEIRNFPHLTDELVIKDNKGLLRLTDLGSLKTLTVDDCQKLKHVNNLAALQKLCLVYPPSTETFYFEELIIFWSIEFPRWLSNLMKQHYVGPKATNNLKRFELTCSLPLLKSCMEGGKNWQVVQQIPEVRVTSCDGKVYIRYSKNRRIYETNVGSEE</sequence>
<dbReference type="InterPro" id="IPR055414">
    <property type="entry name" value="LRR_R13L4/SHOC2-like"/>
</dbReference>
<dbReference type="EMBL" id="JAMFTS010000003">
    <property type="protein sequence ID" value="KAJ4775479.1"/>
    <property type="molecule type" value="Genomic_DNA"/>
</dbReference>
<evidence type="ECO:0000259" key="7">
    <source>
        <dbReference type="Pfam" id="PF18052"/>
    </source>
</evidence>
<gene>
    <name evidence="11" type="ORF">LUZ62_059736</name>
</gene>
<dbReference type="InterPro" id="IPR058922">
    <property type="entry name" value="WHD_DRP"/>
</dbReference>
<dbReference type="InterPro" id="IPR032675">
    <property type="entry name" value="LRR_dom_sf"/>
</dbReference>
<feature type="domain" description="Disease resistance protein winged helix" evidence="9">
    <location>
        <begin position="433"/>
        <end position="500"/>
    </location>
</feature>
<feature type="domain" description="Disease resistance protein At4g27190-like leucine-rich repeats" evidence="8">
    <location>
        <begin position="807"/>
        <end position="912"/>
    </location>
</feature>
<protein>
    <submittedName>
        <fullName evidence="11">NBS-LRR-like resistance protein</fullName>
    </submittedName>
</protein>
<comment type="similarity">
    <text evidence="1">Belongs to the disease resistance NB-LRR family.</text>
</comment>
<dbReference type="Gene3D" id="1.10.10.10">
    <property type="entry name" value="Winged helix-like DNA-binding domain superfamily/Winged helix DNA-binding domain"/>
    <property type="match status" value="1"/>
</dbReference>
<evidence type="ECO:0000313" key="11">
    <source>
        <dbReference type="EMBL" id="KAJ4775479.1"/>
    </source>
</evidence>
<dbReference type="InterPro" id="IPR027417">
    <property type="entry name" value="P-loop_NTPase"/>
</dbReference>
<dbReference type="InterPro" id="IPR002182">
    <property type="entry name" value="NB-ARC"/>
</dbReference>
<evidence type="ECO:0000259" key="9">
    <source>
        <dbReference type="Pfam" id="PF23559"/>
    </source>
</evidence>
<dbReference type="SUPFAM" id="SSF52540">
    <property type="entry name" value="P-loop containing nucleoside triphosphate hydrolases"/>
    <property type="match status" value="1"/>
</dbReference>
<evidence type="ECO:0000256" key="5">
    <source>
        <dbReference type="ARBA" id="ARBA00022821"/>
    </source>
</evidence>
<feature type="domain" description="Disease resistance N-terminal" evidence="7">
    <location>
        <begin position="15"/>
        <end position="86"/>
    </location>
</feature>
<evidence type="ECO:0000259" key="10">
    <source>
        <dbReference type="Pfam" id="PF23598"/>
    </source>
</evidence>
<dbReference type="Pfam" id="PF23559">
    <property type="entry name" value="WHD_DRP"/>
    <property type="match status" value="1"/>
</dbReference>